<evidence type="ECO:0000256" key="1">
    <source>
        <dbReference type="SAM" id="MobiDB-lite"/>
    </source>
</evidence>
<feature type="compositionally biased region" description="Basic and acidic residues" evidence="1">
    <location>
        <begin position="1"/>
        <end position="11"/>
    </location>
</feature>
<evidence type="ECO:0000313" key="3">
    <source>
        <dbReference type="EMBL" id="UWM56720.1"/>
    </source>
</evidence>
<dbReference type="InterPro" id="IPR041135">
    <property type="entry name" value="Nmad3"/>
</dbReference>
<feature type="domain" description="Nucleotide modification associated" evidence="2">
    <location>
        <begin position="14"/>
        <end position="237"/>
    </location>
</feature>
<protein>
    <recommendedName>
        <fullName evidence="2">Nucleotide modification associated domain-containing protein</fullName>
    </recommendedName>
</protein>
<dbReference type="Pfam" id="PF18754">
    <property type="entry name" value="Nmad3"/>
    <property type="match status" value="1"/>
</dbReference>
<dbReference type="Proteomes" id="UP001057580">
    <property type="component" value="Chromosome"/>
</dbReference>
<keyword evidence="4" id="KW-1185">Reference proteome</keyword>
<name>A0A9E7R6C1_9EURY</name>
<feature type="region of interest" description="Disordered" evidence="1">
    <location>
        <begin position="1"/>
        <end position="35"/>
    </location>
</feature>
<dbReference type="KEGG" id="ssai:N0B31_10580"/>
<evidence type="ECO:0000259" key="2">
    <source>
        <dbReference type="Pfam" id="PF18754"/>
    </source>
</evidence>
<gene>
    <name evidence="3" type="ORF">N0B31_10580</name>
</gene>
<dbReference type="AlphaFoldDB" id="A0A9E7R6C1"/>
<dbReference type="GeneID" id="74942872"/>
<organism evidence="3 4">
    <name type="scientific">Salinirubellus salinus</name>
    <dbReference type="NCBI Taxonomy" id="1364945"/>
    <lineage>
        <taxon>Archaea</taxon>
        <taxon>Methanobacteriati</taxon>
        <taxon>Methanobacteriota</taxon>
        <taxon>Stenosarchaea group</taxon>
        <taxon>Halobacteria</taxon>
        <taxon>Halobacteriales</taxon>
        <taxon>Natronomonadaceae</taxon>
        <taxon>Salinirubellus</taxon>
    </lineage>
</organism>
<reference evidence="3" key="1">
    <citation type="submission" date="2022-09" db="EMBL/GenBank/DDBJ databases">
        <title>Diverse halophilic archaea isolated from saline environments.</title>
        <authorList>
            <person name="Cui H.-L."/>
        </authorList>
    </citation>
    <scope>NUCLEOTIDE SEQUENCE</scope>
    <source>
        <strain evidence="3">ZS-35-S2</strain>
    </source>
</reference>
<accession>A0A9E7R6C1</accession>
<evidence type="ECO:0000313" key="4">
    <source>
        <dbReference type="Proteomes" id="UP001057580"/>
    </source>
</evidence>
<proteinExistence type="predicted"/>
<dbReference type="RefSeq" id="WP_260643834.1">
    <property type="nucleotide sequence ID" value="NZ_CP104003.1"/>
</dbReference>
<sequence length="249" mass="26979">MSDDRPRDAASGHRAVAVNVGANTNDPGFRAPVDREGRFEFVPIPEREPTSEPVPTYGDLGLSLDVPESVRDTPVHLDPAFAEYPHCESYTYGDPFGVKARPLLDLAAGDWAFFYATLDTSEEPPASHPPRWGAFLVGAFRLARDPLSGEDYRTADASTRACFADNAHVKRETFDARVLLYGDPDESRLLDRAVPLSAPSGGTDANHLVTDLSADSGKGPWWRRPLRYDADATAELLDAVAAVQAGGEP</sequence>
<dbReference type="EMBL" id="CP104003">
    <property type="protein sequence ID" value="UWM56720.1"/>
    <property type="molecule type" value="Genomic_DNA"/>
</dbReference>